<evidence type="ECO:0000313" key="2">
    <source>
        <dbReference type="Proteomes" id="UP000215355"/>
    </source>
</evidence>
<dbReference type="KEGG" id="smiz:4412673_01674"/>
<dbReference type="AlphaFoldDB" id="A0AAJ4XB32"/>
<protein>
    <submittedName>
        <fullName evidence="1">Uncharacterized protein</fullName>
    </submittedName>
</protein>
<dbReference type="RefSeq" id="WP_157739441.1">
    <property type="nucleotide sequence ID" value="NZ_CP158798.1"/>
</dbReference>
<accession>A0AAJ4XB32</accession>
<name>A0AAJ4XB32_9SPHI</name>
<organism evidence="1 2">
    <name type="scientific">Sphingobacterium mizutaii</name>
    <dbReference type="NCBI Taxonomy" id="1010"/>
    <lineage>
        <taxon>Bacteria</taxon>
        <taxon>Pseudomonadati</taxon>
        <taxon>Bacteroidota</taxon>
        <taxon>Sphingobacteriia</taxon>
        <taxon>Sphingobacteriales</taxon>
        <taxon>Sphingobacteriaceae</taxon>
        <taxon>Sphingobacterium</taxon>
    </lineage>
</organism>
<gene>
    <name evidence="1" type="ORF">SAMEA4412673_01674</name>
</gene>
<evidence type="ECO:0000313" key="1">
    <source>
        <dbReference type="EMBL" id="SNV49044.1"/>
    </source>
</evidence>
<dbReference type="Proteomes" id="UP000215355">
    <property type="component" value="Chromosome 1"/>
</dbReference>
<dbReference type="EMBL" id="LT906468">
    <property type="protein sequence ID" value="SNV49044.1"/>
    <property type="molecule type" value="Genomic_DNA"/>
</dbReference>
<reference evidence="1 2" key="1">
    <citation type="submission" date="2017-06" db="EMBL/GenBank/DDBJ databases">
        <authorList>
            <consortium name="Pathogen Informatics"/>
        </authorList>
    </citation>
    <scope>NUCLEOTIDE SEQUENCE [LARGE SCALE GENOMIC DNA]</scope>
    <source>
        <strain evidence="1 2">NCTC12149</strain>
    </source>
</reference>
<proteinExistence type="predicted"/>
<sequence>MQSMNQGEISTELKGQGIRPNSLSFIEKSINSMKAKHNARRMFQLGVILSR</sequence>